<evidence type="ECO:0000259" key="9">
    <source>
        <dbReference type="Pfam" id="PF10633"/>
    </source>
</evidence>
<keyword evidence="12" id="KW-1185">Reference proteome</keyword>
<dbReference type="SUPFAM" id="SSF51445">
    <property type="entry name" value="(Trans)glycosidases"/>
    <property type="match status" value="1"/>
</dbReference>
<evidence type="ECO:0000313" key="11">
    <source>
        <dbReference type="EMBL" id="TDD69654.1"/>
    </source>
</evidence>
<evidence type="ECO:0000256" key="1">
    <source>
        <dbReference type="ARBA" id="ARBA00004071"/>
    </source>
</evidence>
<evidence type="ECO:0000256" key="4">
    <source>
        <dbReference type="ARBA" id="ARBA00022729"/>
    </source>
</evidence>
<evidence type="ECO:0000256" key="3">
    <source>
        <dbReference type="ARBA" id="ARBA00012662"/>
    </source>
</evidence>
<dbReference type="GO" id="GO:0016139">
    <property type="term" value="P:glycoside catabolic process"/>
    <property type="evidence" value="ECO:0007669"/>
    <property type="project" value="TreeGrafter"/>
</dbReference>
<dbReference type="PANTHER" id="PTHR10030:SF37">
    <property type="entry name" value="ALPHA-L-FUCOSIDASE-RELATED"/>
    <property type="match status" value="1"/>
</dbReference>
<feature type="domain" description="Alpha-L-fucosidase C-terminal" evidence="10">
    <location>
        <begin position="439"/>
        <end position="518"/>
    </location>
</feature>
<dbReference type="EMBL" id="SMLB01000013">
    <property type="protein sequence ID" value="TDD69654.1"/>
    <property type="molecule type" value="Genomic_DNA"/>
</dbReference>
<dbReference type="Gene3D" id="2.60.40.1180">
    <property type="entry name" value="Golgi alpha-mannosidase II"/>
    <property type="match status" value="1"/>
</dbReference>
<dbReference type="PANTHER" id="PTHR10030">
    <property type="entry name" value="ALPHA-L-FUCOSIDASE"/>
    <property type="match status" value="1"/>
</dbReference>
<feature type="domain" description="Alpha-galactosidase NEW3" evidence="9">
    <location>
        <begin position="541"/>
        <end position="615"/>
    </location>
</feature>
<evidence type="ECO:0000259" key="8">
    <source>
        <dbReference type="Pfam" id="PF01120"/>
    </source>
</evidence>
<dbReference type="Proteomes" id="UP000295217">
    <property type="component" value="Unassembled WGS sequence"/>
</dbReference>
<dbReference type="AlphaFoldDB" id="A0A4R5AFI7"/>
<dbReference type="GO" id="GO:0004560">
    <property type="term" value="F:alpha-L-fucosidase activity"/>
    <property type="evidence" value="ECO:0007669"/>
    <property type="project" value="InterPro"/>
</dbReference>
<feature type="region of interest" description="Disordered" evidence="7">
    <location>
        <begin position="53"/>
        <end position="75"/>
    </location>
</feature>
<dbReference type="InterPro" id="IPR017853">
    <property type="entry name" value="GH"/>
</dbReference>
<keyword evidence="6" id="KW-0326">Glycosidase</keyword>
<keyword evidence="4" id="KW-0732">Signal</keyword>
<dbReference type="InterPro" id="IPR013780">
    <property type="entry name" value="Glyco_hydro_b"/>
</dbReference>
<dbReference type="InterPro" id="IPR000933">
    <property type="entry name" value="Glyco_hydro_29"/>
</dbReference>
<evidence type="ECO:0000313" key="12">
    <source>
        <dbReference type="Proteomes" id="UP000295217"/>
    </source>
</evidence>
<dbReference type="InterPro" id="IPR018905">
    <property type="entry name" value="A-galactase_NEW3"/>
</dbReference>
<reference evidence="11 12" key="1">
    <citation type="submission" date="2019-02" db="EMBL/GenBank/DDBJ databases">
        <title>Draft genome sequences of novel Actinobacteria.</title>
        <authorList>
            <person name="Sahin N."/>
            <person name="Ay H."/>
            <person name="Saygin H."/>
        </authorList>
    </citation>
    <scope>NUCLEOTIDE SEQUENCE [LARGE SCALE GENOMIC DNA]</scope>
    <source>
        <strain evidence="11 12">8K307</strain>
    </source>
</reference>
<dbReference type="InterPro" id="IPR031919">
    <property type="entry name" value="Fucosidase_C"/>
</dbReference>
<dbReference type="Pfam" id="PF10633">
    <property type="entry name" value="NPCBM_assoc"/>
    <property type="match status" value="1"/>
</dbReference>
<protein>
    <recommendedName>
        <fullName evidence="3">alpha-L-fucosidase</fullName>
        <ecNumber evidence="3">3.2.1.51</ecNumber>
    </recommendedName>
</protein>
<dbReference type="InterPro" id="IPR057739">
    <property type="entry name" value="Glyco_hydro_29_N"/>
</dbReference>
<sequence length="781" mass="84371">MPRKRFPNAHTGGTVPAGPVTAECEECDVITRRAASAVAGVLVAGSVLGAAGPAGSEPAAGPSGDYEPTVQSLSQHETPDWFTDAKLGFFIHWGPYSVPAYAPPGGGARPGSDVYAEWYWYEMNQPGSPTYEHHAATYGEDVPYDRFIEEWQPDEFDPREWLDLFVEGGAEYFVLVSKHHDGVALWDTDTTDRDTVALGPERDLVAELFTAAEDYPLKTGLYYSLAEWYHPAGGWDPLHGTGLAEGPVNPYTGEAVPYTGYAPVGDEVMDHQYPQMLELVDRFDPDIIWCDIGKHVAHNSHELMAYYYNQAENRPDPKEVAVNDRCSTEVRDFVTREYRNQPAIDPKPWEATRGIGRSFGYNAEEGPEVYLTADQLIDSFVDTVSKNGNLLLNIGPMADGTIPDIQADRIRELGAWLDVNGEAIRGSTYWHHADDVNSNVPVRYTVKDGDLYVTALQWPGEELTLSGDIPMARGSSVTLLGSDGERLPWRRDGEVVTVTMPGAGAAATSSRHAYTFQISTPGSGDVKDAVHSTMELPDDADRGQPFTATVTATNPGSRTSSDVRVALDVPAGWSVRPSRANLGDLPPDGSGTAEFVVTPALDAATDQYTVTAQTSAGRLSQVIGGKVVVGFESVVDVVAPEKLRPAVMAVEGAEYYVDRDVTISALPASLRGATLIRGANDDKRVTDPEYLVLDARTELTLYVGLDPRGAPENGDWWPGWVEELGFESTGEEIAVAGDPGQPTLQLYALDRVVDAGERIVLGGNGATTGSSGSYVTIAVEH</sequence>
<evidence type="ECO:0000256" key="7">
    <source>
        <dbReference type="SAM" id="MobiDB-lite"/>
    </source>
</evidence>
<feature type="compositionally biased region" description="Low complexity" evidence="7">
    <location>
        <begin position="53"/>
        <end position="64"/>
    </location>
</feature>
<dbReference type="OrthoDB" id="5526311at2"/>
<gene>
    <name evidence="11" type="ORF">E1262_11915</name>
</gene>
<evidence type="ECO:0000256" key="6">
    <source>
        <dbReference type="ARBA" id="ARBA00023295"/>
    </source>
</evidence>
<organism evidence="11 12">
    <name type="scientific">Jiangella aurantiaca</name>
    <dbReference type="NCBI Taxonomy" id="2530373"/>
    <lineage>
        <taxon>Bacteria</taxon>
        <taxon>Bacillati</taxon>
        <taxon>Actinomycetota</taxon>
        <taxon>Actinomycetes</taxon>
        <taxon>Jiangellales</taxon>
        <taxon>Jiangellaceae</taxon>
        <taxon>Jiangella</taxon>
    </lineage>
</organism>
<accession>A0A4R5AFI7</accession>
<comment type="function">
    <text evidence="1">Alpha-L-fucosidase is responsible for hydrolyzing the alpha-1,6-linked fucose joined to the reducing-end N-acetylglucosamine of the carbohydrate moieties of glycoproteins.</text>
</comment>
<dbReference type="Pfam" id="PF16757">
    <property type="entry name" value="Fucosidase_C"/>
    <property type="match status" value="1"/>
</dbReference>
<dbReference type="GO" id="GO:0005764">
    <property type="term" value="C:lysosome"/>
    <property type="evidence" value="ECO:0007669"/>
    <property type="project" value="TreeGrafter"/>
</dbReference>
<evidence type="ECO:0000256" key="5">
    <source>
        <dbReference type="ARBA" id="ARBA00022801"/>
    </source>
</evidence>
<comment type="similarity">
    <text evidence="2">Belongs to the glycosyl hydrolase 29 family.</text>
</comment>
<dbReference type="SMART" id="SM00812">
    <property type="entry name" value="Alpha_L_fucos"/>
    <property type="match status" value="1"/>
</dbReference>
<dbReference type="EC" id="3.2.1.51" evidence="3"/>
<dbReference type="InterPro" id="IPR016286">
    <property type="entry name" value="FUC_metazoa-typ"/>
</dbReference>
<dbReference type="Pfam" id="PF01120">
    <property type="entry name" value="Alpha_L_fucos"/>
    <property type="match status" value="1"/>
</dbReference>
<evidence type="ECO:0000256" key="2">
    <source>
        <dbReference type="ARBA" id="ARBA00007951"/>
    </source>
</evidence>
<dbReference type="Gene3D" id="3.20.20.80">
    <property type="entry name" value="Glycosidases"/>
    <property type="match status" value="1"/>
</dbReference>
<evidence type="ECO:0000259" key="10">
    <source>
        <dbReference type="Pfam" id="PF16757"/>
    </source>
</evidence>
<keyword evidence="5" id="KW-0378">Hydrolase</keyword>
<feature type="domain" description="Glycoside hydrolase family 29 N-terminal" evidence="8">
    <location>
        <begin position="63"/>
        <end position="422"/>
    </location>
</feature>
<name>A0A4R5AFI7_9ACTN</name>
<proteinExistence type="inferred from homology"/>
<dbReference type="Gene3D" id="2.60.40.10">
    <property type="entry name" value="Immunoglobulins"/>
    <property type="match status" value="1"/>
</dbReference>
<dbReference type="InterPro" id="IPR013783">
    <property type="entry name" value="Ig-like_fold"/>
</dbReference>
<dbReference type="GO" id="GO:0006004">
    <property type="term" value="P:fucose metabolic process"/>
    <property type="evidence" value="ECO:0007669"/>
    <property type="project" value="InterPro"/>
</dbReference>
<comment type="caution">
    <text evidence="11">The sequence shown here is derived from an EMBL/GenBank/DDBJ whole genome shotgun (WGS) entry which is preliminary data.</text>
</comment>
<dbReference type="PRINTS" id="PR00741">
    <property type="entry name" value="GLHYDRLASE29"/>
</dbReference>